<proteinExistence type="predicted"/>
<sequence>MTQFKFFLLSSASSYVIPLTVLTTARRILDATLQRERFSTCQSLNNRSSIETKSHSNINRGLSSESIFSKTNSSISFVAYSTPIDCKYLKTIQQKSTFNIFRNLEHIWQSKWQSSGLRDQRWLFTFDANVVPRNFAIGSTSTMAPPPQIRPLRYILTNVTNCRLAHHRTFSVGSLHNFCDYRRRSTTVTGLCPF</sequence>
<protein>
    <submittedName>
        <fullName evidence="1">Uncharacterized protein</fullName>
    </submittedName>
</protein>
<organism evidence="1 2">
    <name type="scientific">Trichinella pseudospiralis</name>
    <name type="common">Parasitic roundworm</name>
    <dbReference type="NCBI Taxonomy" id="6337"/>
    <lineage>
        <taxon>Eukaryota</taxon>
        <taxon>Metazoa</taxon>
        <taxon>Ecdysozoa</taxon>
        <taxon>Nematoda</taxon>
        <taxon>Enoplea</taxon>
        <taxon>Dorylaimia</taxon>
        <taxon>Trichinellida</taxon>
        <taxon>Trichinellidae</taxon>
        <taxon>Trichinella</taxon>
    </lineage>
</organism>
<evidence type="ECO:0000313" key="1">
    <source>
        <dbReference type="EMBL" id="KRZ37062.1"/>
    </source>
</evidence>
<comment type="caution">
    <text evidence="1">The sequence shown here is derived from an EMBL/GenBank/DDBJ whole genome shotgun (WGS) entry which is preliminary data.</text>
</comment>
<accession>A0A0V1JQ55</accession>
<reference evidence="1 2" key="1">
    <citation type="submission" date="2015-01" db="EMBL/GenBank/DDBJ databases">
        <title>Evolution of Trichinella species and genotypes.</title>
        <authorList>
            <person name="Korhonen P.K."/>
            <person name="Edoardo P."/>
            <person name="Giuseppe L.R."/>
            <person name="Gasser R.B."/>
        </authorList>
    </citation>
    <scope>NUCLEOTIDE SEQUENCE [LARGE SCALE GENOMIC DNA]</scope>
    <source>
        <strain evidence="1">ISS176</strain>
    </source>
</reference>
<evidence type="ECO:0000313" key="2">
    <source>
        <dbReference type="Proteomes" id="UP000054826"/>
    </source>
</evidence>
<dbReference type="EMBL" id="JYDV01000063">
    <property type="protein sequence ID" value="KRZ37062.1"/>
    <property type="molecule type" value="Genomic_DNA"/>
</dbReference>
<dbReference type="Proteomes" id="UP000054826">
    <property type="component" value="Unassembled WGS sequence"/>
</dbReference>
<name>A0A0V1JQ55_TRIPS</name>
<gene>
    <name evidence="1" type="ORF">T4C_10196</name>
</gene>
<dbReference type="AlphaFoldDB" id="A0A0V1JQ55"/>